<proteinExistence type="predicted"/>
<comment type="caution">
    <text evidence="2">The sequence shown here is derived from an EMBL/GenBank/DDBJ whole genome shotgun (WGS) entry which is preliminary data.</text>
</comment>
<organism evidence="2 3">
    <name type="scientific">Medicago truncatula</name>
    <name type="common">Barrel medic</name>
    <name type="synonym">Medicago tribuloides</name>
    <dbReference type="NCBI Taxonomy" id="3880"/>
    <lineage>
        <taxon>Eukaryota</taxon>
        <taxon>Viridiplantae</taxon>
        <taxon>Streptophyta</taxon>
        <taxon>Embryophyta</taxon>
        <taxon>Tracheophyta</taxon>
        <taxon>Spermatophyta</taxon>
        <taxon>Magnoliopsida</taxon>
        <taxon>eudicotyledons</taxon>
        <taxon>Gunneridae</taxon>
        <taxon>Pentapetalae</taxon>
        <taxon>rosids</taxon>
        <taxon>fabids</taxon>
        <taxon>Fabales</taxon>
        <taxon>Fabaceae</taxon>
        <taxon>Papilionoideae</taxon>
        <taxon>50 kb inversion clade</taxon>
        <taxon>NPAAA clade</taxon>
        <taxon>Hologalegina</taxon>
        <taxon>IRL clade</taxon>
        <taxon>Trifolieae</taxon>
        <taxon>Medicago</taxon>
    </lineage>
</organism>
<sequence>MFKLIYFLCLLLIIKCYIICKIIFVVTYLYIVGILNPKLCVLNISLYIYRQKILIYFKKQSIM</sequence>
<feature type="transmembrane region" description="Helical" evidence="1">
    <location>
        <begin position="28"/>
        <end position="49"/>
    </location>
</feature>
<evidence type="ECO:0000313" key="2">
    <source>
        <dbReference type="EMBL" id="RHN40609.1"/>
    </source>
</evidence>
<keyword evidence="1" id="KW-0812">Transmembrane</keyword>
<reference evidence="3" key="1">
    <citation type="journal article" date="2018" name="Nat. Plants">
        <title>Whole-genome landscape of Medicago truncatula symbiotic genes.</title>
        <authorList>
            <person name="Pecrix Y."/>
            <person name="Staton S.E."/>
            <person name="Sallet E."/>
            <person name="Lelandais-Briere C."/>
            <person name="Moreau S."/>
            <person name="Carrere S."/>
            <person name="Blein T."/>
            <person name="Jardinaud M.F."/>
            <person name="Latrasse D."/>
            <person name="Zouine M."/>
            <person name="Zahm M."/>
            <person name="Kreplak J."/>
            <person name="Mayjonade B."/>
            <person name="Satge C."/>
            <person name="Perez M."/>
            <person name="Cauet S."/>
            <person name="Marande W."/>
            <person name="Chantry-Darmon C."/>
            <person name="Lopez-Roques C."/>
            <person name="Bouchez O."/>
            <person name="Berard A."/>
            <person name="Debelle F."/>
            <person name="Munos S."/>
            <person name="Bendahmane A."/>
            <person name="Berges H."/>
            <person name="Niebel A."/>
            <person name="Buitink J."/>
            <person name="Frugier F."/>
            <person name="Benhamed M."/>
            <person name="Crespi M."/>
            <person name="Gouzy J."/>
            <person name="Gamas P."/>
        </authorList>
    </citation>
    <scope>NUCLEOTIDE SEQUENCE [LARGE SCALE GENOMIC DNA]</scope>
    <source>
        <strain evidence="3">cv. Jemalong A17</strain>
    </source>
</reference>
<keyword evidence="1" id="KW-1133">Transmembrane helix</keyword>
<evidence type="ECO:0000313" key="3">
    <source>
        <dbReference type="Proteomes" id="UP000265566"/>
    </source>
</evidence>
<dbReference type="EMBL" id="PSQE01000008">
    <property type="protein sequence ID" value="RHN40609.1"/>
    <property type="molecule type" value="Genomic_DNA"/>
</dbReference>
<protein>
    <recommendedName>
        <fullName evidence="4">Transmembrane protein</fullName>
    </recommendedName>
</protein>
<gene>
    <name evidence="2" type="ORF">MtrunA17_Chr8g0356551</name>
</gene>
<dbReference type="Gramene" id="rna46779">
    <property type="protein sequence ID" value="RHN40609.1"/>
    <property type="gene ID" value="gene46779"/>
</dbReference>
<evidence type="ECO:0008006" key="4">
    <source>
        <dbReference type="Google" id="ProtNLM"/>
    </source>
</evidence>
<dbReference type="AlphaFoldDB" id="A0A396GHC8"/>
<name>A0A396GHC8_MEDTR</name>
<evidence type="ECO:0000256" key="1">
    <source>
        <dbReference type="SAM" id="Phobius"/>
    </source>
</evidence>
<dbReference type="Proteomes" id="UP000265566">
    <property type="component" value="Chromosome 8"/>
</dbReference>
<keyword evidence="1" id="KW-0472">Membrane</keyword>
<accession>A0A396GHC8</accession>